<dbReference type="InterPro" id="IPR001343">
    <property type="entry name" value="Hemolysn_Ca-bd"/>
</dbReference>
<accession>A0A1B0ZNZ4</accession>
<dbReference type="GO" id="GO:0005576">
    <property type="term" value="C:extracellular region"/>
    <property type="evidence" value="ECO:0007669"/>
    <property type="project" value="UniProtKB-SubCell"/>
</dbReference>
<evidence type="ECO:0000313" key="3">
    <source>
        <dbReference type="EMBL" id="ANP35865.1"/>
    </source>
</evidence>
<dbReference type="Proteomes" id="UP000092565">
    <property type="component" value="Chromosome"/>
</dbReference>
<name>A0A1B0ZNZ4_9RHOB</name>
<dbReference type="PANTHER" id="PTHR38340:SF1">
    <property type="entry name" value="S-LAYER PROTEIN"/>
    <property type="match status" value="1"/>
</dbReference>
<dbReference type="InterPro" id="IPR050557">
    <property type="entry name" value="RTX_toxin/Mannuronan_C5-epim"/>
</dbReference>
<evidence type="ECO:0000256" key="2">
    <source>
        <dbReference type="ARBA" id="ARBA00022525"/>
    </source>
</evidence>
<keyword evidence="4" id="KW-1185">Reference proteome</keyword>
<gene>
    <name evidence="3" type="ORF">JL2886_00942</name>
</gene>
<dbReference type="Gene3D" id="2.150.10.10">
    <property type="entry name" value="Serralysin-like metalloprotease, C-terminal"/>
    <property type="match status" value="4"/>
</dbReference>
<dbReference type="PATRIC" id="fig|60890.4.peg.918"/>
<dbReference type="Pfam" id="PF00353">
    <property type="entry name" value="HemolysinCabind"/>
    <property type="match status" value="6"/>
</dbReference>
<dbReference type="SUPFAM" id="SSF51120">
    <property type="entry name" value="beta-Roll"/>
    <property type="match status" value="4"/>
</dbReference>
<evidence type="ECO:0000313" key="4">
    <source>
        <dbReference type="Proteomes" id="UP000092565"/>
    </source>
</evidence>
<dbReference type="InterPro" id="IPR011049">
    <property type="entry name" value="Serralysin-like_metalloprot_C"/>
</dbReference>
<dbReference type="InterPro" id="IPR018247">
    <property type="entry name" value="EF_Hand_1_Ca_BS"/>
</dbReference>
<dbReference type="InterPro" id="IPR018511">
    <property type="entry name" value="Hemolysin-typ_Ca-bd_CS"/>
</dbReference>
<dbReference type="PROSITE" id="PS00330">
    <property type="entry name" value="HEMOLYSIN_CALCIUM"/>
    <property type="match status" value="7"/>
</dbReference>
<dbReference type="PANTHER" id="PTHR38340">
    <property type="entry name" value="S-LAYER PROTEIN"/>
    <property type="match status" value="1"/>
</dbReference>
<evidence type="ECO:0008006" key="5">
    <source>
        <dbReference type="Google" id="ProtNLM"/>
    </source>
</evidence>
<dbReference type="EMBL" id="CP015124">
    <property type="protein sequence ID" value="ANP35865.1"/>
    <property type="molecule type" value="Genomic_DNA"/>
</dbReference>
<protein>
    <recommendedName>
        <fullName evidence="5">Calcium-binding protein</fullName>
    </recommendedName>
</protein>
<keyword evidence="2" id="KW-0964">Secreted</keyword>
<dbReference type="OrthoDB" id="5714489at2"/>
<dbReference type="PROSITE" id="PS00018">
    <property type="entry name" value="EF_HAND_1"/>
    <property type="match status" value="1"/>
</dbReference>
<sequence>MADQVLNQTPTYTVTHTFSTNDVTGTFGGLTQGDVQDGDPAVVDFSAEPVITKEGVALYPVNSEFGYNVIDFDQAIEKDFFDDPEYEEGFVGDLSGEGGEHLGLVVSNAPTDVFQTPAVHGTWLAGLGGNTVKASTEHYVVMQQVLSDQRFPGDPDAEYQLDDNLWIVGGEYDGQYVADVLPQVGDVNGDGVLDLKDVLEPNEATIQENIAVGNDYSVTLKDDGKLLYRWGNTIKKPNDVRIEAELPLPDEWSTPDADNDDLIPLFQITQAELVTRHTITNNPNDQIRPEDFENESAIGQLPTYEILEDGKWVTTDDYYGGDGTLYPAGTVLKDPALAAAAQGSTLDQIGAMSEDLEEGYTNAWYTTMDREPFEAVLNEDGTEYIVGPRWRLQPDKYGQDLPSVVIPTDPSLEPPTTNDQVKYEVGEDTQTVINLLDWEFPVSPLAISAGWQNNAGSVSINGLNMTNNFDVAFYVKGDIKPATLYDTQLIMSYEEVTINGKGVGVSGSTGDDTLVGQGGNTMTGDDGDDLFVLSYGVTNDYSKIVSSTITDFQQGEDVLGLIDLSVTDVNFKDVVSQSVEGDGLHVSLGDYEIATLSGVTSELELEDFLLINRSSDTAVTGTLDDDYIVGDDFNNVLIGLAGNDTILGLGGDDELIGNRGDDSLDGGAGDDLLDGGIGADVLIGGTGIDTATYATSVNGVTVNLEDGTGDGGKANGDTLTEIENIIGSGAADTLIGSDDADNTLTGGGGDDLIRGRDGQDVLIGGEGADTLNGGDGTDQASYDESAAGVLIDLDAGTAQGGDAEGDVLRNIEDVTGSMLDDQLTGDAADNKLIGLQGADYLIGNDGADKLVGRLGEDTLRGGFGGDVLDGGRQNDRLSGGAGDDLLKGGTGADILNGGLGVDTIYGEGGDDIFLFNSGSDVLDGGLGDDRAKFDGVEADFTIVDNGSGSWEVTEIATGDVDTLTSIETLVFDDTLILA</sequence>
<dbReference type="AlphaFoldDB" id="A0A1B0ZNZ4"/>
<dbReference type="RefSeq" id="WP_065270930.1">
    <property type="nucleotide sequence ID" value="NZ_CP015124.1"/>
</dbReference>
<reference evidence="3 4" key="1">
    <citation type="submission" date="2016-04" db="EMBL/GenBank/DDBJ databases">
        <authorList>
            <person name="Evans L.H."/>
            <person name="Alamgir A."/>
            <person name="Owens N."/>
            <person name="Weber N.D."/>
            <person name="Virtaneva K."/>
            <person name="Barbian K."/>
            <person name="Babar A."/>
            <person name="Rosenke K."/>
        </authorList>
    </citation>
    <scope>NUCLEOTIDE SEQUENCE [LARGE SCALE GENOMIC DNA]</scope>
    <source>
        <strain evidence="3 4">JL2886</strain>
    </source>
</reference>
<evidence type="ECO:0000256" key="1">
    <source>
        <dbReference type="ARBA" id="ARBA00004613"/>
    </source>
</evidence>
<proteinExistence type="predicted"/>
<comment type="subcellular location">
    <subcellularLocation>
        <location evidence="1">Secreted</location>
    </subcellularLocation>
</comment>
<dbReference type="PRINTS" id="PR00313">
    <property type="entry name" value="CABNDNGRPT"/>
</dbReference>
<organism evidence="3 4">
    <name type="scientific">Phaeobacter gallaeciensis</name>
    <dbReference type="NCBI Taxonomy" id="60890"/>
    <lineage>
        <taxon>Bacteria</taxon>
        <taxon>Pseudomonadati</taxon>
        <taxon>Pseudomonadota</taxon>
        <taxon>Alphaproteobacteria</taxon>
        <taxon>Rhodobacterales</taxon>
        <taxon>Roseobacteraceae</taxon>
        <taxon>Phaeobacter</taxon>
    </lineage>
</organism>
<dbReference type="GO" id="GO:0005509">
    <property type="term" value="F:calcium ion binding"/>
    <property type="evidence" value="ECO:0007669"/>
    <property type="project" value="InterPro"/>
</dbReference>